<proteinExistence type="predicted"/>
<dbReference type="STRING" id="7260.B4N615"/>
<dbReference type="PANTHER" id="PTHR33236">
    <property type="entry name" value="INTRAFLAGELLAR TRANSPORT PROTEIN 122 FAMILY PROTEIN-RELATED"/>
    <property type="match status" value="1"/>
</dbReference>
<dbReference type="InterPro" id="IPR058698">
    <property type="entry name" value="CUB_metazoa"/>
</dbReference>
<dbReference type="HOGENOM" id="CLU_022631_0_0_1"/>
<dbReference type="AlphaFoldDB" id="B4N615"/>
<organism evidence="3 4">
    <name type="scientific">Drosophila willistoni</name>
    <name type="common">Fruit fly</name>
    <dbReference type="NCBI Taxonomy" id="7260"/>
    <lineage>
        <taxon>Eukaryota</taxon>
        <taxon>Metazoa</taxon>
        <taxon>Ecdysozoa</taxon>
        <taxon>Arthropoda</taxon>
        <taxon>Hexapoda</taxon>
        <taxon>Insecta</taxon>
        <taxon>Pterygota</taxon>
        <taxon>Neoptera</taxon>
        <taxon>Endopterygota</taxon>
        <taxon>Diptera</taxon>
        <taxon>Brachycera</taxon>
        <taxon>Muscomorpha</taxon>
        <taxon>Ephydroidea</taxon>
        <taxon>Drosophilidae</taxon>
        <taxon>Drosophila</taxon>
        <taxon>Sophophora</taxon>
    </lineage>
</organism>
<dbReference type="InterPro" id="IPR035914">
    <property type="entry name" value="Sperma_CUB_dom_sf"/>
</dbReference>
<dbReference type="eggNOG" id="ENOG502SVB7">
    <property type="taxonomic scope" value="Eukaryota"/>
</dbReference>
<feature type="domain" description="CUB" evidence="2">
    <location>
        <begin position="188"/>
        <end position="329"/>
    </location>
</feature>
<dbReference type="PANTHER" id="PTHR33236:SF12">
    <property type="entry name" value="CUB DOMAIN-CONTAINING PROTEIN-RELATED"/>
    <property type="match status" value="1"/>
</dbReference>
<dbReference type="Pfam" id="PF26080">
    <property type="entry name" value="CUB_animal"/>
    <property type="match status" value="1"/>
</dbReference>
<feature type="signal peptide" evidence="1">
    <location>
        <begin position="1"/>
        <end position="22"/>
    </location>
</feature>
<dbReference type="EMBL" id="CH964154">
    <property type="protein sequence ID" value="EDW79804.1"/>
    <property type="molecule type" value="Genomic_DNA"/>
</dbReference>
<evidence type="ECO:0000256" key="1">
    <source>
        <dbReference type="SAM" id="SignalP"/>
    </source>
</evidence>
<gene>
    <name evidence="3" type="primary">Dwil\GK17826</name>
    <name evidence="3" type="ORF">Dwil_GK17826</name>
</gene>
<reference evidence="3 4" key="1">
    <citation type="journal article" date="2007" name="Nature">
        <title>Evolution of genes and genomes on the Drosophila phylogeny.</title>
        <authorList>
            <consortium name="Drosophila 12 Genomes Consortium"/>
            <person name="Clark A.G."/>
            <person name="Eisen M.B."/>
            <person name="Smith D.R."/>
            <person name="Bergman C.M."/>
            <person name="Oliver B."/>
            <person name="Markow T.A."/>
            <person name="Kaufman T.C."/>
            <person name="Kellis M."/>
            <person name="Gelbart W."/>
            <person name="Iyer V.N."/>
            <person name="Pollard D.A."/>
            <person name="Sackton T.B."/>
            <person name="Larracuente A.M."/>
            <person name="Singh N.D."/>
            <person name="Abad J.P."/>
            <person name="Abt D.N."/>
            <person name="Adryan B."/>
            <person name="Aguade M."/>
            <person name="Akashi H."/>
            <person name="Anderson W.W."/>
            <person name="Aquadro C.F."/>
            <person name="Ardell D.H."/>
            <person name="Arguello R."/>
            <person name="Artieri C.G."/>
            <person name="Barbash D.A."/>
            <person name="Barker D."/>
            <person name="Barsanti P."/>
            <person name="Batterham P."/>
            <person name="Batzoglou S."/>
            <person name="Begun D."/>
            <person name="Bhutkar A."/>
            <person name="Blanco E."/>
            <person name="Bosak S.A."/>
            <person name="Bradley R.K."/>
            <person name="Brand A.D."/>
            <person name="Brent M.R."/>
            <person name="Brooks A.N."/>
            <person name="Brown R.H."/>
            <person name="Butlin R.K."/>
            <person name="Caggese C."/>
            <person name="Calvi B.R."/>
            <person name="Bernardo de Carvalho A."/>
            <person name="Caspi A."/>
            <person name="Castrezana S."/>
            <person name="Celniker S.E."/>
            <person name="Chang J.L."/>
            <person name="Chapple C."/>
            <person name="Chatterji S."/>
            <person name="Chinwalla A."/>
            <person name="Civetta A."/>
            <person name="Clifton S.W."/>
            <person name="Comeron J.M."/>
            <person name="Costello J.C."/>
            <person name="Coyne J.A."/>
            <person name="Daub J."/>
            <person name="David R.G."/>
            <person name="Delcher A.L."/>
            <person name="Delehaunty K."/>
            <person name="Do C.B."/>
            <person name="Ebling H."/>
            <person name="Edwards K."/>
            <person name="Eickbush T."/>
            <person name="Evans J.D."/>
            <person name="Filipski A."/>
            <person name="Findeiss S."/>
            <person name="Freyhult E."/>
            <person name="Fulton L."/>
            <person name="Fulton R."/>
            <person name="Garcia A.C."/>
            <person name="Gardiner A."/>
            <person name="Garfield D.A."/>
            <person name="Garvin B.E."/>
            <person name="Gibson G."/>
            <person name="Gilbert D."/>
            <person name="Gnerre S."/>
            <person name="Godfrey J."/>
            <person name="Good R."/>
            <person name="Gotea V."/>
            <person name="Gravely B."/>
            <person name="Greenberg A.J."/>
            <person name="Griffiths-Jones S."/>
            <person name="Gross S."/>
            <person name="Guigo R."/>
            <person name="Gustafson E.A."/>
            <person name="Haerty W."/>
            <person name="Hahn M.W."/>
            <person name="Halligan D.L."/>
            <person name="Halpern A.L."/>
            <person name="Halter G.M."/>
            <person name="Han M.V."/>
            <person name="Heger A."/>
            <person name="Hillier L."/>
            <person name="Hinrichs A.S."/>
            <person name="Holmes I."/>
            <person name="Hoskins R.A."/>
            <person name="Hubisz M.J."/>
            <person name="Hultmark D."/>
            <person name="Huntley M.A."/>
            <person name="Jaffe D.B."/>
            <person name="Jagadeeshan S."/>
            <person name="Jeck W.R."/>
            <person name="Johnson J."/>
            <person name="Jones C.D."/>
            <person name="Jordan W.C."/>
            <person name="Karpen G.H."/>
            <person name="Kataoka E."/>
            <person name="Keightley P.D."/>
            <person name="Kheradpour P."/>
            <person name="Kirkness E.F."/>
            <person name="Koerich L.B."/>
            <person name="Kristiansen K."/>
            <person name="Kudrna D."/>
            <person name="Kulathinal R.J."/>
            <person name="Kumar S."/>
            <person name="Kwok R."/>
            <person name="Lander E."/>
            <person name="Langley C.H."/>
            <person name="Lapoint R."/>
            <person name="Lazzaro B.P."/>
            <person name="Lee S.J."/>
            <person name="Levesque L."/>
            <person name="Li R."/>
            <person name="Lin C.F."/>
            <person name="Lin M.F."/>
            <person name="Lindblad-Toh K."/>
            <person name="Llopart A."/>
            <person name="Long M."/>
            <person name="Low L."/>
            <person name="Lozovsky E."/>
            <person name="Lu J."/>
            <person name="Luo M."/>
            <person name="Machado C.A."/>
            <person name="Makalowski W."/>
            <person name="Marzo M."/>
            <person name="Matsuda M."/>
            <person name="Matzkin L."/>
            <person name="McAllister B."/>
            <person name="McBride C.S."/>
            <person name="McKernan B."/>
            <person name="McKernan K."/>
            <person name="Mendez-Lago M."/>
            <person name="Minx P."/>
            <person name="Mollenhauer M.U."/>
            <person name="Montooth K."/>
            <person name="Mount S.M."/>
            <person name="Mu X."/>
            <person name="Myers E."/>
            <person name="Negre B."/>
            <person name="Newfeld S."/>
            <person name="Nielsen R."/>
            <person name="Noor M.A."/>
            <person name="O'Grady P."/>
            <person name="Pachter L."/>
            <person name="Papaceit M."/>
            <person name="Parisi M.J."/>
            <person name="Parisi M."/>
            <person name="Parts L."/>
            <person name="Pedersen J.S."/>
            <person name="Pesole G."/>
            <person name="Phillippy A.M."/>
            <person name="Ponting C.P."/>
            <person name="Pop M."/>
            <person name="Porcelli D."/>
            <person name="Powell J.R."/>
            <person name="Prohaska S."/>
            <person name="Pruitt K."/>
            <person name="Puig M."/>
            <person name="Quesneville H."/>
            <person name="Ram K.R."/>
            <person name="Rand D."/>
            <person name="Rasmussen M.D."/>
            <person name="Reed L.K."/>
            <person name="Reenan R."/>
            <person name="Reily A."/>
            <person name="Remington K.A."/>
            <person name="Rieger T.T."/>
            <person name="Ritchie M.G."/>
            <person name="Robin C."/>
            <person name="Rogers Y.H."/>
            <person name="Rohde C."/>
            <person name="Rozas J."/>
            <person name="Rubenfield M.J."/>
            <person name="Ruiz A."/>
            <person name="Russo S."/>
            <person name="Salzberg S.L."/>
            <person name="Sanchez-Gracia A."/>
            <person name="Saranga D.J."/>
            <person name="Sato H."/>
            <person name="Schaeffer S.W."/>
            <person name="Schatz M.C."/>
            <person name="Schlenke T."/>
            <person name="Schwartz R."/>
            <person name="Segarra C."/>
            <person name="Singh R.S."/>
            <person name="Sirot L."/>
            <person name="Sirota M."/>
            <person name="Sisneros N.B."/>
            <person name="Smith C.D."/>
            <person name="Smith T.F."/>
            <person name="Spieth J."/>
            <person name="Stage D.E."/>
            <person name="Stark A."/>
            <person name="Stephan W."/>
            <person name="Strausberg R.L."/>
            <person name="Strempel S."/>
            <person name="Sturgill D."/>
            <person name="Sutton G."/>
            <person name="Sutton G.G."/>
            <person name="Tao W."/>
            <person name="Teichmann S."/>
            <person name="Tobari Y.N."/>
            <person name="Tomimura Y."/>
            <person name="Tsolas J.M."/>
            <person name="Valente V.L."/>
            <person name="Venter E."/>
            <person name="Venter J.C."/>
            <person name="Vicario S."/>
            <person name="Vieira F.G."/>
            <person name="Vilella A.J."/>
            <person name="Villasante A."/>
            <person name="Walenz B."/>
            <person name="Wang J."/>
            <person name="Wasserman M."/>
            <person name="Watts T."/>
            <person name="Wilson D."/>
            <person name="Wilson R.K."/>
            <person name="Wing R.A."/>
            <person name="Wolfner M.F."/>
            <person name="Wong A."/>
            <person name="Wong G.K."/>
            <person name="Wu C.I."/>
            <person name="Wu G."/>
            <person name="Yamamoto D."/>
            <person name="Yang H.P."/>
            <person name="Yang S.P."/>
            <person name="Yorke J.A."/>
            <person name="Yoshida K."/>
            <person name="Zdobnov E."/>
            <person name="Zhang P."/>
            <person name="Zhang Y."/>
            <person name="Zimin A.V."/>
            <person name="Baldwin J."/>
            <person name="Abdouelleil A."/>
            <person name="Abdulkadir J."/>
            <person name="Abebe A."/>
            <person name="Abera B."/>
            <person name="Abreu J."/>
            <person name="Acer S.C."/>
            <person name="Aftuck L."/>
            <person name="Alexander A."/>
            <person name="An P."/>
            <person name="Anderson E."/>
            <person name="Anderson S."/>
            <person name="Arachi H."/>
            <person name="Azer M."/>
            <person name="Bachantsang P."/>
            <person name="Barry A."/>
            <person name="Bayul T."/>
            <person name="Berlin A."/>
            <person name="Bessette D."/>
            <person name="Bloom T."/>
            <person name="Blye J."/>
            <person name="Boguslavskiy L."/>
            <person name="Bonnet C."/>
            <person name="Boukhgalter B."/>
            <person name="Bourzgui I."/>
            <person name="Brown A."/>
            <person name="Cahill P."/>
            <person name="Channer S."/>
            <person name="Cheshatsang Y."/>
            <person name="Chuda L."/>
            <person name="Citroen M."/>
            <person name="Collymore A."/>
            <person name="Cooke P."/>
            <person name="Costello M."/>
            <person name="D'Aco K."/>
            <person name="Daza R."/>
            <person name="De Haan G."/>
            <person name="DeGray S."/>
            <person name="DeMaso C."/>
            <person name="Dhargay N."/>
            <person name="Dooley K."/>
            <person name="Dooley E."/>
            <person name="Doricent M."/>
            <person name="Dorje P."/>
            <person name="Dorjee K."/>
            <person name="Dupes A."/>
            <person name="Elong R."/>
            <person name="Falk J."/>
            <person name="Farina A."/>
            <person name="Faro S."/>
            <person name="Ferguson D."/>
            <person name="Fisher S."/>
            <person name="Foley C.D."/>
            <person name="Franke A."/>
            <person name="Friedrich D."/>
            <person name="Gadbois L."/>
            <person name="Gearin G."/>
            <person name="Gearin C.R."/>
            <person name="Giannoukos G."/>
            <person name="Goode T."/>
            <person name="Graham J."/>
            <person name="Grandbois E."/>
            <person name="Grewal S."/>
            <person name="Gyaltsen K."/>
            <person name="Hafez N."/>
            <person name="Hagos B."/>
            <person name="Hall J."/>
            <person name="Henson C."/>
            <person name="Hollinger A."/>
            <person name="Honan T."/>
            <person name="Huard M.D."/>
            <person name="Hughes L."/>
            <person name="Hurhula B."/>
            <person name="Husby M.E."/>
            <person name="Kamat A."/>
            <person name="Kanga B."/>
            <person name="Kashin S."/>
            <person name="Khazanovich D."/>
            <person name="Kisner P."/>
            <person name="Lance K."/>
            <person name="Lara M."/>
            <person name="Lee W."/>
            <person name="Lennon N."/>
            <person name="Letendre F."/>
            <person name="LeVine R."/>
            <person name="Lipovsky A."/>
            <person name="Liu X."/>
            <person name="Liu J."/>
            <person name="Liu S."/>
            <person name="Lokyitsang T."/>
            <person name="Lokyitsang Y."/>
            <person name="Lubonja R."/>
            <person name="Lui A."/>
            <person name="MacDonald P."/>
            <person name="Magnisalis V."/>
            <person name="Maru K."/>
            <person name="Matthews C."/>
            <person name="McCusker W."/>
            <person name="McDonough S."/>
            <person name="Mehta T."/>
            <person name="Meldrim J."/>
            <person name="Meneus L."/>
            <person name="Mihai O."/>
            <person name="Mihalev A."/>
            <person name="Mihova T."/>
            <person name="Mittelman R."/>
            <person name="Mlenga V."/>
            <person name="Montmayeur A."/>
            <person name="Mulrain L."/>
            <person name="Navidi A."/>
            <person name="Naylor J."/>
            <person name="Negash T."/>
            <person name="Nguyen T."/>
            <person name="Nguyen N."/>
            <person name="Nicol R."/>
            <person name="Norbu C."/>
            <person name="Norbu N."/>
            <person name="Novod N."/>
            <person name="O'Neill B."/>
            <person name="Osman S."/>
            <person name="Markiewicz E."/>
            <person name="Oyono O.L."/>
            <person name="Patti C."/>
            <person name="Phunkhang P."/>
            <person name="Pierre F."/>
            <person name="Priest M."/>
            <person name="Raghuraman S."/>
            <person name="Rege F."/>
            <person name="Reyes R."/>
            <person name="Rise C."/>
            <person name="Rogov P."/>
            <person name="Ross K."/>
            <person name="Ryan E."/>
            <person name="Settipalli S."/>
            <person name="Shea T."/>
            <person name="Sherpa N."/>
            <person name="Shi L."/>
            <person name="Shih D."/>
            <person name="Sparrow T."/>
            <person name="Spaulding J."/>
            <person name="Stalker J."/>
            <person name="Stange-Thomann N."/>
            <person name="Stavropoulos S."/>
            <person name="Stone C."/>
            <person name="Strader C."/>
            <person name="Tesfaye S."/>
            <person name="Thomson T."/>
            <person name="Thoulutsang Y."/>
            <person name="Thoulutsang D."/>
            <person name="Topham K."/>
            <person name="Topping I."/>
            <person name="Tsamla T."/>
            <person name="Vassiliev H."/>
            <person name="Vo A."/>
            <person name="Wangchuk T."/>
            <person name="Wangdi T."/>
            <person name="Weiand M."/>
            <person name="Wilkinson J."/>
            <person name="Wilson A."/>
            <person name="Yadav S."/>
            <person name="Young G."/>
            <person name="Yu Q."/>
            <person name="Zembek L."/>
            <person name="Zhong D."/>
            <person name="Zimmer A."/>
            <person name="Zwirko Z."/>
            <person name="Jaffe D.B."/>
            <person name="Alvarez P."/>
            <person name="Brockman W."/>
            <person name="Butler J."/>
            <person name="Chin C."/>
            <person name="Gnerre S."/>
            <person name="Grabherr M."/>
            <person name="Kleber M."/>
            <person name="Mauceli E."/>
            <person name="MacCallum I."/>
        </authorList>
    </citation>
    <scope>NUCLEOTIDE SEQUENCE [LARGE SCALE GENOMIC DNA]</scope>
    <source>
        <strain evidence="4">Tucson 14030-0811.24</strain>
    </source>
</reference>
<protein>
    <recommendedName>
        <fullName evidence="2">CUB domain-containing protein</fullName>
    </recommendedName>
</protein>
<keyword evidence="4" id="KW-1185">Reference proteome</keyword>
<feature type="chain" id="PRO_5002819304" description="CUB domain-containing protein" evidence="1">
    <location>
        <begin position="23"/>
        <end position="330"/>
    </location>
</feature>
<evidence type="ECO:0000313" key="3">
    <source>
        <dbReference type="EMBL" id="EDW79804.1"/>
    </source>
</evidence>
<dbReference type="Gene3D" id="2.60.120.290">
    <property type="entry name" value="Spermadhesin, CUB domain"/>
    <property type="match status" value="1"/>
</dbReference>
<dbReference type="OMA" id="CLQYFPQ"/>
<dbReference type="OrthoDB" id="6378913at2759"/>
<evidence type="ECO:0000259" key="2">
    <source>
        <dbReference type="Pfam" id="PF26080"/>
    </source>
</evidence>
<dbReference type="PhylomeDB" id="B4N615"/>
<dbReference type="Proteomes" id="UP000007798">
    <property type="component" value="Unassembled WGS sequence"/>
</dbReference>
<name>B4N615_DROWI</name>
<dbReference type="FunCoup" id="B4N615">
    <property type="interactions" value="1"/>
</dbReference>
<dbReference type="InParanoid" id="B4N615"/>
<evidence type="ECO:0000313" key="4">
    <source>
        <dbReference type="Proteomes" id="UP000007798"/>
    </source>
</evidence>
<dbReference type="KEGG" id="dwi:6646223"/>
<sequence length="330" mass="35762">MNGYIASVLLVLLGLGVGSLQAASVAKPVCGGTTSYKNINLVVPSSPPRECEYHIGAYSKYVCQLRIDFAMTLAQPTLEKDETTGLSYAECTSDYFEVNGLRLCGVETWQHIYVPFNATDGVSTVDLLLVLANRAGATGLPTPSWDMTVTQLECPAGASVRSLDMEDQAEITIESRASTIKDGFFVAPPGCLQYFPQAKGVVKSFNYNDGAGIYPSRMNYAICFRRVETTSLLTIRSYFFNVGAETSASNFLTDESCYRSGSSNDLDADFLMVPQATLVDSNTHATYFCGATDKDVVIKSNNPGPLLVLFNSDDIYKESEAGFAFTYTVA</sequence>
<accession>B4N615</accession>
<keyword evidence="1" id="KW-0732">Signal</keyword>